<evidence type="ECO:0000313" key="4">
    <source>
        <dbReference type="Proteomes" id="UP001431209"/>
    </source>
</evidence>
<sequence length="126" mass="14311">MDANQYPQYPQPSQPYPPQEYVVQENSPQTSPQFVHTTGHSVIVQVDGDEERIKKDTNYATILLVLGFFLNWLWLINFFLYRRSISDVARKYAKYSLIAFCVVLIISAVGAAVIIIANVVRAFARG</sequence>
<feature type="region of interest" description="Disordered" evidence="1">
    <location>
        <begin position="1"/>
        <end position="28"/>
    </location>
</feature>
<feature type="compositionally biased region" description="Pro residues" evidence="1">
    <location>
        <begin position="9"/>
        <end position="18"/>
    </location>
</feature>
<keyword evidence="4" id="KW-1185">Reference proteome</keyword>
<dbReference type="PANTHER" id="PTHR34078:SF1">
    <property type="entry name" value="TRANSMEMBRANE PROTEIN DDB_G0267530-RELATED"/>
    <property type="match status" value="1"/>
</dbReference>
<keyword evidence="2" id="KW-0812">Transmembrane</keyword>
<accession>A0AAW2Z674</accession>
<comment type="caution">
    <text evidence="3">The sequence shown here is derived from an EMBL/GenBank/DDBJ whole genome shotgun (WGS) entry which is preliminary data.</text>
</comment>
<dbReference type="Proteomes" id="UP001431209">
    <property type="component" value="Unassembled WGS sequence"/>
</dbReference>
<gene>
    <name evidence="3" type="ORF">AKO1_011781</name>
</gene>
<protein>
    <submittedName>
        <fullName evidence="3">Gamma-secretase subunit PEN</fullName>
    </submittedName>
</protein>
<dbReference type="EMBL" id="JAOPGA020001083">
    <property type="protein sequence ID" value="KAL0484914.1"/>
    <property type="molecule type" value="Genomic_DNA"/>
</dbReference>
<feature type="transmembrane region" description="Helical" evidence="2">
    <location>
        <begin position="59"/>
        <end position="80"/>
    </location>
</feature>
<evidence type="ECO:0000256" key="1">
    <source>
        <dbReference type="SAM" id="MobiDB-lite"/>
    </source>
</evidence>
<proteinExistence type="predicted"/>
<reference evidence="3 4" key="1">
    <citation type="submission" date="2024-03" db="EMBL/GenBank/DDBJ databases">
        <title>The Acrasis kona genome and developmental transcriptomes reveal deep origins of eukaryotic multicellular pathways.</title>
        <authorList>
            <person name="Sheikh S."/>
            <person name="Fu C.-J."/>
            <person name="Brown M.W."/>
            <person name="Baldauf S.L."/>
        </authorList>
    </citation>
    <scope>NUCLEOTIDE SEQUENCE [LARGE SCALE GENOMIC DNA]</scope>
    <source>
        <strain evidence="3 4">ATCC MYA-3509</strain>
    </source>
</reference>
<organism evidence="3 4">
    <name type="scientific">Acrasis kona</name>
    <dbReference type="NCBI Taxonomy" id="1008807"/>
    <lineage>
        <taxon>Eukaryota</taxon>
        <taxon>Discoba</taxon>
        <taxon>Heterolobosea</taxon>
        <taxon>Tetramitia</taxon>
        <taxon>Eutetramitia</taxon>
        <taxon>Acrasidae</taxon>
        <taxon>Acrasis</taxon>
    </lineage>
</organism>
<feature type="transmembrane region" description="Helical" evidence="2">
    <location>
        <begin position="92"/>
        <end position="120"/>
    </location>
</feature>
<keyword evidence="2" id="KW-1133">Transmembrane helix</keyword>
<dbReference type="PANTHER" id="PTHR34078">
    <property type="entry name" value="EXPRESSED PROTEIN"/>
    <property type="match status" value="1"/>
</dbReference>
<name>A0AAW2Z674_9EUKA</name>
<evidence type="ECO:0000313" key="3">
    <source>
        <dbReference type="EMBL" id="KAL0484914.1"/>
    </source>
</evidence>
<keyword evidence="2" id="KW-0472">Membrane</keyword>
<evidence type="ECO:0000256" key="2">
    <source>
        <dbReference type="SAM" id="Phobius"/>
    </source>
</evidence>
<dbReference type="AlphaFoldDB" id="A0AAW2Z674"/>